<dbReference type="Pfam" id="PF00069">
    <property type="entry name" value="Pkinase"/>
    <property type="match status" value="1"/>
</dbReference>
<evidence type="ECO:0000313" key="23">
    <source>
        <dbReference type="EMBL" id="KAG6400973.1"/>
    </source>
</evidence>
<dbReference type="PROSITE" id="PS00107">
    <property type="entry name" value="PROTEIN_KINASE_ATP"/>
    <property type="match status" value="1"/>
</dbReference>
<dbReference type="FunFam" id="2.90.10.10:FF:000013">
    <property type="entry name" value="G-type lectin S-receptor-like serine/threonine-protein kinase LECRK1"/>
    <property type="match status" value="1"/>
</dbReference>
<dbReference type="OrthoDB" id="5857966at2759"/>
<evidence type="ECO:0000256" key="13">
    <source>
        <dbReference type="ARBA" id="ARBA00023157"/>
    </source>
</evidence>
<evidence type="ECO:0000256" key="19">
    <source>
        <dbReference type="PROSITE-ProRule" id="PRU10141"/>
    </source>
</evidence>
<dbReference type="PROSITE" id="PS00108">
    <property type="entry name" value="PROTEIN_KINASE_ST"/>
    <property type="match status" value="1"/>
</dbReference>
<dbReference type="InterPro" id="IPR036426">
    <property type="entry name" value="Bulb-type_lectin_dom_sf"/>
</dbReference>
<dbReference type="GO" id="GO:0004674">
    <property type="term" value="F:protein serine/threonine kinase activity"/>
    <property type="evidence" value="ECO:0007669"/>
    <property type="project" value="UniProtKB-KW"/>
</dbReference>
<dbReference type="PROSITE" id="PS50927">
    <property type="entry name" value="BULB_LECTIN"/>
    <property type="match status" value="1"/>
</dbReference>
<reference evidence="23" key="2">
    <citation type="submission" date="2020-08" db="EMBL/GenBank/DDBJ databases">
        <title>Plant Genome Project.</title>
        <authorList>
            <person name="Zhang R.-G."/>
        </authorList>
    </citation>
    <scope>NUCLEOTIDE SEQUENCE</scope>
    <source>
        <strain evidence="23">Huo1</strain>
        <tissue evidence="23">Leaf</tissue>
    </source>
</reference>
<dbReference type="AlphaFoldDB" id="A0A8X8WTJ9"/>
<keyword evidence="15" id="KW-0325">Glycoprotein</keyword>
<comment type="catalytic activity">
    <reaction evidence="16 18">
        <text>L-threonyl-[protein] + ATP = O-phospho-L-threonyl-[protein] + ADP + H(+)</text>
        <dbReference type="Rhea" id="RHEA:46608"/>
        <dbReference type="Rhea" id="RHEA-COMP:11060"/>
        <dbReference type="Rhea" id="RHEA-COMP:11605"/>
        <dbReference type="ChEBI" id="CHEBI:15378"/>
        <dbReference type="ChEBI" id="CHEBI:30013"/>
        <dbReference type="ChEBI" id="CHEBI:30616"/>
        <dbReference type="ChEBI" id="CHEBI:61977"/>
        <dbReference type="ChEBI" id="CHEBI:456216"/>
        <dbReference type="EC" id="2.7.11.1"/>
    </reaction>
</comment>
<evidence type="ECO:0000256" key="2">
    <source>
        <dbReference type="ARBA" id="ARBA00022527"/>
    </source>
</evidence>
<evidence type="ECO:0000256" key="9">
    <source>
        <dbReference type="ARBA" id="ARBA00022777"/>
    </source>
</evidence>
<evidence type="ECO:0000256" key="11">
    <source>
        <dbReference type="ARBA" id="ARBA00022989"/>
    </source>
</evidence>
<reference evidence="23" key="1">
    <citation type="submission" date="2018-01" db="EMBL/GenBank/DDBJ databases">
        <authorList>
            <person name="Mao J.F."/>
        </authorList>
    </citation>
    <scope>NUCLEOTIDE SEQUENCE</scope>
    <source>
        <strain evidence="23">Huo1</strain>
        <tissue evidence="23">Leaf</tissue>
    </source>
</reference>
<feature type="signal peptide" evidence="20">
    <location>
        <begin position="1"/>
        <end position="22"/>
    </location>
</feature>
<comment type="similarity">
    <text evidence="18">Belongs to the protein kinase superfamily. Ser/Thr protein kinase family.</text>
</comment>
<feature type="chain" id="PRO_5036470271" description="Receptor-like serine/threonine-protein kinase" evidence="20">
    <location>
        <begin position="23"/>
        <end position="788"/>
    </location>
</feature>
<dbReference type="CDD" id="cd01098">
    <property type="entry name" value="PAN_AP_plant"/>
    <property type="match status" value="1"/>
</dbReference>
<evidence type="ECO:0000259" key="21">
    <source>
        <dbReference type="PROSITE" id="PS50011"/>
    </source>
</evidence>
<comment type="catalytic activity">
    <reaction evidence="17 18">
        <text>L-seryl-[protein] + ATP = O-phospho-L-seryl-[protein] + ADP + H(+)</text>
        <dbReference type="Rhea" id="RHEA:17989"/>
        <dbReference type="Rhea" id="RHEA-COMP:9863"/>
        <dbReference type="Rhea" id="RHEA-COMP:11604"/>
        <dbReference type="ChEBI" id="CHEBI:15378"/>
        <dbReference type="ChEBI" id="CHEBI:29999"/>
        <dbReference type="ChEBI" id="CHEBI:30616"/>
        <dbReference type="ChEBI" id="CHEBI:83421"/>
        <dbReference type="ChEBI" id="CHEBI:456216"/>
        <dbReference type="EC" id="2.7.11.1"/>
    </reaction>
</comment>
<dbReference type="FunFam" id="1.10.510.10:FF:000237">
    <property type="entry name" value="G-type lectin S-receptor-like serine/threonine-protein kinase"/>
    <property type="match status" value="1"/>
</dbReference>
<keyword evidence="8 18" id="KW-0547">Nucleotide-binding</keyword>
<dbReference type="GO" id="GO:0030246">
    <property type="term" value="F:carbohydrate binding"/>
    <property type="evidence" value="ECO:0007669"/>
    <property type="project" value="UniProtKB-KW"/>
</dbReference>
<dbReference type="Gene3D" id="2.90.10.10">
    <property type="entry name" value="Bulb-type lectin domain"/>
    <property type="match status" value="1"/>
</dbReference>
<evidence type="ECO:0000256" key="17">
    <source>
        <dbReference type="ARBA" id="ARBA00048679"/>
    </source>
</evidence>
<dbReference type="Proteomes" id="UP000298416">
    <property type="component" value="Unassembled WGS sequence"/>
</dbReference>
<evidence type="ECO:0000256" key="12">
    <source>
        <dbReference type="ARBA" id="ARBA00023136"/>
    </source>
</evidence>
<dbReference type="CDD" id="cd14066">
    <property type="entry name" value="STKc_IRAK"/>
    <property type="match status" value="1"/>
</dbReference>
<evidence type="ECO:0000259" key="22">
    <source>
        <dbReference type="PROSITE" id="PS50927"/>
    </source>
</evidence>
<dbReference type="Gene3D" id="3.30.200.20">
    <property type="entry name" value="Phosphorylase Kinase, domain 1"/>
    <property type="match status" value="1"/>
</dbReference>
<dbReference type="PANTHER" id="PTHR47976">
    <property type="entry name" value="G-TYPE LECTIN S-RECEPTOR-LIKE SERINE/THREONINE-PROTEIN KINASE SD2-5"/>
    <property type="match status" value="1"/>
</dbReference>
<keyword evidence="10 18" id="KW-0067">ATP-binding</keyword>
<keyword evidence="7" id="KW-0430">Lectin</keyword>
<dbReference type="SUPFAM" id="SSF51110">
    <property type="entry name" value="alpha-D-mannose-specific plant lectins"/>
    <property type="match status" value="1"/>
</dbReference>
<evidence type="ECO:0000256" key="15">
    <source>
        <dbReference type="ARBA" id="ARBA00023180"/>
    </source>
</evidence>
<feature type="domain" description="Protein kinase" evidence="21">
    <location>
        <begin position="500"/>
        <end position="773"/>
    </location>
</feature>
<comment type="caution">
    <text evidence="23">The sequence shown here is derived from an EMBL/GenBank/DDBJ whole genome shotgun (WGS) entry which is preliminary data.</text>
</comment>
<proteinExistence type="inferred from homology"/>
<dbReference type="PIRSF" id="PIRSF000641">
    <property type="entry name" value="SRK"/>
    <property type="match status" value="1"/>
</dbReference>
<keyword evidence="4 18" id="KW-0808">Transferase</keyword>
<evidence type="ECO:0000256" key="8">
    <source>
        <dbReference type="ARBA" id="ARBA00022741"/>
    </source>
</evidence>
<keyword evidence="13" id="KW-1015">Disulfide bond</keyword>
<dbReference type="InterPro" id="IPR008271">
    <property type="entry name" value="Ser/Thr_kinase_AS"/>
</dbReference>
<evidence type="ECO:0000313" key="24">
    <source>
        <dbReference type="Proteomes" id="UP000298416"/>
    </source>
</evidence>
<dbReference type="SMART" id="SM00220">
    <property type="entry name" value="S_TKc"/>
    <property type="match status" value="1"/>
</dbReference>
<evidence type="ECO:0000256" key="4">
    <source>
        <dbReference type="ARBA" id="ARBA00022679"/>
    </source>
</evidence>
<dbReference type="EC" id="2.7.11.1" evidence="18"/>
<dbReference type="GO" id="GO:0005524">
    <property type="term" value="F:ATP binding"/>
    <property type="evidence" value="ECO:0007669"/>
    <property type="project" value="UniProtKB-UniRule"/>
</dbReference>
<keyword evidence="2 18" id="KW-0723">Serine/threonine-protein kinase</keyword>
<evidence type="ECO:0000256" key="20">
    <source>
        <dbReference type="SAM" id="SignalP"/>
    </source>
</evidence>
<organism evidence="23">
    <name type="scientific">Salvia splendens</name>
    <name type="common">Scarlet sage</name>
    <dbReference type="NCBI Taxonomy" id="180675"/>
    <lineage>
        <taxon>Eukaryota</taxon>
        <taxon>Viridiplantae</taxon>
        <taxon>Streptophyta</taxon>
        <taxon>Embryophyta</taxon>
        <taxon>Tracheophyta</taxon>
        <taxon>Spermatophyta</taxon>
        <taxon>Magnoliopsida</taxon>
        <taxon>eudicotyledons</taxon>
        <taxon>Gunneridae</taxon>
        <taxon>Pentapetalae</taxon>
        <taxon>asterids</taxon>
        <taxon>lamiids</taxon>
        <taxon>Lamiales</taxon>
        <taxon>Lamiaceae</taxon>
        <taxon>Nepetoideae</taxon>
        <taxon>Mentheae</taxon>
        <taxon>Salviinae</taxon>
        <taxon>Salvia</taxon>
        <taxon>Salvia subgen. Calosphace</taxon>
        <taxon>core Calosphace</taxon>
    </lineage>
</organism>
<evidence type="ECO:0000256" key="7">
    <source>
        <dbReference type="ARBA" id="ARBA00022734"/>
    </source>
</evidence>
<evidence type="ECO:0000256" key="1">
    <source>
        <dbReference type="ARBA" id="ARBA00004479"/>
    </source>
</evidence>
<keyword evidence="11" id="KW-1133">Transmembrane helix</keyword>
<dbReference type="InterPro" id="IPR017441">
    <property type="entry name" value="Protein_kinase_ATP_BS"/>
</dbReference>
<protein>
    <recommendedName>
        <fullName evidence="18">Receptor-like serine/threonine-protein kinase</fullName>
        <ecNumber evidence="18">2.7.11.1</ecNumber>
    </recommendedName>
</protein>
<keyword evidence="3" id="KW-0245">EGF-like domain</keyword>
<evidence type="ECO:0000256" key="16">
    <source>
        <dbReference type="ARBA" id="ARBA00047899"/>
    </source>
</evidence>
<dbReference type="Gene3D" id="1.10.510.10">
    <property type="entry name" value="Transferase(Phosphotransferase) domain 1"/>
    <property type="match status" value="1"/>
</dbReference>
<dbReference type="InterPro" id="IPR011009">
    <property type="entry name" value="Kinase-like_dom_sf"/>
</dbReference>
<dbReference type="InterPro" id="IPR000719">
    <property type="entry name" value="Prot_kinase_dom"/>
</dbReference>
<keyword evidence="14" id="KW-0675">Receptor</keyword>
<dbReference type="SMART" id="SM00108">
    <property type="entry name" value="B_lectin"/>
    <property type="match status" value="1"/>
</dbReference>
<evidence type="ECO:0000256" key="18">
    <source>
        <dbReference type="PIRNR" id="PIRNR000641"/>
    </source>
</evidence>
<dbReference type="PROSITE" id="PS50011">
    <property type="entry name" value="PROTEIN_KINASE_DOM"/>
    <property type="match status" value="1"/>
</dbReference>
<comment type="subcellular location">
    <subcellularLocation>
        <location evidence="1">Membrane</location>
        <topology evidence="1">Single-pass type I membrane protein</topology>
    </subcellularLocation>
</comment>
<keyword evidence="9 18" id="KW-0418">Kinase</keyword>
<dbReference type="PANTHER" id="PTHR47976:SF15">
    <property type="entry name" value="G-TYPE LECTIN S-RECEPTOR-LIKE SERINE_THREONINE-PROTEIN KINASE RLK1"/>
    <property type="match status" value="1"/>
</dbReference>
<keyword evidence="12" id="KW-0472">Membrane</keyword>
<dbReference type="InterPro" id="IPR051343">
    <property type="entry name" value="G-type_lectin_kinases/EP1-like"/>
</dbReference>
<evidence type="ECO:0000256" key="10">
    <source>
        <dbReference type="ARBA" id="ARBA00022840"/>
    </source>
</evidence>
<evidence type="ECO:0000256" key="5">
    <source>
        <dbReference type="ARBA" id="ARBA00022692"/>
    </source>
</evidence>
<dbReference type="GO" id="GO:0016020">
    <property type="term" value="C:membrane"/>
    <property type="evidence" value="ECO:0007669"/>
    <property type="project" value="UniProtKB-SubCell"/>
</dbReference>
<feature type="domain" description="Bulb-type lectin" evidence="22">
    <location>
        <begin position="31"/>
        <end position="145"/>
    </location>
</feature>
<evidence type="ECO:0000256" key="3">
    <source>
        <dbReference type="ARBA" id="ARBA00022536"/>
    </source>
</evidence>
<dbReference type="InterPro" id="IPR024171">
    <property type="entry name" value="SRK-like_kinase"/>
</dbReference>
<evidence type="ECO:0000256" key="6">
    <source>
        <dbReference type="ARBA" id="ARBA00022729"/>
    </source>
</evidence>
<keyword evidence="24" id="KW-1185">Reference proteome</keyword>
<gene>
    <name evidence="23" type="ORF">SASPL_137818</name>
</gene>
<name>A0A8X8WTJ9_SALSN</name>
<evidence type="ECO:0000256" key="14">
    <source>
        <dbReference type="ARBA" id="ARBA00023170"/>
    </source>
</evidence>
<accession>A0A8X8WTJ9</accession>
<dbReference type="SUPFAM" id="SSF56112">
    <property type="entry name" value="Protein kinase-like (PK-like)"/>
    <property type="match status" value="1"/>
</dbReference>
<feature type="binding site" evidence="19">
    <location>
        <position position="527"/>
    </location>
    <ligand>
        <name>ATP</name>
        <dbReference type="ChEBI" id="CHEBI:30616"/>
    </ligand>
</feature>
<keyword evidence="6 20" id="KW-0732">Signal</keyword>
<sequence length="788" mass="88454">MAFLSPIILVILLLLYPHSTCSQNISIGSSITAASNSNPWRSSPSGDFALGFKQLQPNTDLFLLAIWFDKIPEKTVVWYERSSYPVPRGSMLRLDAANGLILQDPQGGLLYNTSIGDQVSHAWLNDTGNFVIRRRDSSILWESFRHPTDTILPTQSIEMGDTLVSRRSEANFSIGRFYASISNDGRFVFNTKSVPSNSGYDDEYYGGTTSPPNASEAVIRVTFDSGALISLVRRNGQDQILSPSSIPLSSDNYYRATLNFDGVFTQYYHQKSFESNPGWQAARSWPQNICRNNNGFTGSGACGYNSVCTLVNQRPVCECPEGFSLADPGNPYGNCEPKFVQGCTDGGNEYDLVIIDDTDWPNNDYEQIDPSTEEQCRIACQEDCFCDVSIYRDNRCWKKRLPLSNGRVDSSQGLKAFLKIRKRDITTLRNPRPRRDRQTLIVLISVLLGSSAFINCLFITAACVLFFCYNRMFPAPGPVQDPSPSNIRCFTYKELVQATDGFKDELGRGAFGIVYKGTIQTGTVAVKRLDRMFQDSDKEFKTEVNVIGRTHHKNLVSLIGFCEEGTHRLLVYEYMSNGTLADFLFGDLRASWSQRTQIAMGIAKGLTYLHEECSSQIIHCDIKPHNILLDDYYIARISDFGLAKLLTMNQSKTLTNIRGTKGYVAPEWFRNTQISIKVDVYSFGVVLLEIISSRKIVEEGLEFGDGENPILTDWAWDCFVGGRLDALVRNEEDALREMEMVERFVMVGLWCVQEDASLRPSMKKACQMLEGVVQVPNPVNPYQFTTVA</sequence>
<keyword evidence="5" id="KW-0812">Transmembrane</keyword>
<dbReference type="EMBL" id="PNBA02000014">
    <property type="protein sequence ID" value="KAG6400973.1"/>
    <property type="molecule type" value="Genomic_DNA"/>
</dbReference>
<dbReference type="FunFam" id="3.30.200.20:FF:000059">
    <property type="entry name" value="S-receptor-like serine/threonine-protein kinase"/>
    <property type="match status" value="1"/>
</dbReference>
<dbReference type="Pfam" id="PF01453">
    <property type="entry name" value="B_lectin"/>
    <property type="match status" value="1"/>
</dbReference>
<dbReference type="InterPro" id="IPR001480">
    <property type="entry name" value="Bulb-type_lectin_dom"/>
</dbReference>